<dbReference type="Gene3D" id="3.90.1150.10">
    <property type="entry name" value="Aspartate Aminotransferase, domain 1"/>
    <property type="match status" value="1"/>
</dbReference>
<dbReference type="Gene3D" id="3.40.640.10">
    <property type="entry name" value="Type I PLP-dependent aspartate aminotransferase-like (Major domain)"/>
    <property type="match status" value="1"/>
</dbReference>
<accession>A0A226XAB3</accession>
<organism evidence="7 8">
    <name type="scientific">Caballeronia sordidicola</name>
    <name type="common">Burkholderia sordidicola</name>
    <dbReference type="NCBI Taxonomy" id="196367"/>
    <lineage>
        <taxon>Bacteria</taxon>
        <taxon>Pseudomonadati</taxon>
        <taxon>Pseudomonadota</taxon>
        <taxon>Betaproteobacteria</taxon>
        <taxon>Burkholderiales</taxon>
        <taxon>Burkholderiaceae</taxon>
        <taxon>Caballeronia</taxon>
    </lineage>
</organism>
<dbReference type="InterPro" id="IPR049704">
    <property type="entry name" value="Aminotrans_3_PPA_site"/>
</dbReference>
<evidence type="ECO:0000256" key="1">
    <source>
        <dbReference type="ARBA" id="ARBA00001933"/>
    </source>
</evidence>
<evidence type="ECO:0000256" key="3">
    <source>
        <dbReference type="ARBA" id="ARBA00022576"/>
    </source>
</evidence>
<dbReference type="InterPro" id="IPR015421">
    <property type="entry name" value="PyrdxlP-dep_Trfase_major"/>
</dbReference>
<evidence type="ECO:0000256" key="4">
    <source>
        <dbReference type="ARBA" id="ARBA00022679"/>
    </source>
</evidence>
<dbReference type="NCBIfam" id="NF005447">
    <property type="entry name" value="PRK07036.1"/>
    <property type="match status" value="1"/>
</dbReference>
<evidence type="ECO:0000313" key="8">
    <source>
        <dbReference type="Proteomes" id="UP000214720"/>
    </source>
</evidence>
<evidence type="ECO:0000313" key="7">
    <source>
        <dbReference type="EMBL" id="OXC79788.1"/>
    </source>
</evidence>
<dbReference type="InterPro" id="IPR015422">
    <property type="entry name" value="PyrdxlP-dep_Trfase_small"/>
</dbReference>
<keyword evidence="7" id="KW-0670">Pyruvate</keyword>
<keyword evidence="3 7" id="KW-0032">Aminotransferase</keyword>
<dbReference type="CDD" id="cd00610">
    <property type="entry name" value="OAT_like"/>
    <property type="match status" value="1"/>
</dbReference>
<dbReference type="RefSeq" id="WP_089159532.1">
    <property type="nucleotide sequence ID" value="NZ_MTHB01000031.1"/>
</dbReference>
<gene>
    <name evidence="7" type="ORF">BSU04_05140</name>
</gene>
<dbReference type="Proteomes" id="UP000214720">
    <property type="component" value="Unassembled WGS sequence"/>
</dbReference>
<dbReference type="SUPFAM" id="SSF53383">
    <property type="entry name" value="PLP-dependent transferases"/>
    <property type="match status" value="1"/>
</dbReference>
<dbReference type="PROSITE" id="PS00600">
    <property type="entry name" value="AA_TRANSFER_CLASS_3"/>
    <property type="match status" value="1"/>
</dbReference>
<evidence type="ECO:0000256" key="2">
    <source>
        <dbReference type="ARBA" id="ARBA00008954"/>
    </source>
</evidence>
<dbReference type="Pfam" id="PF00202">
    <property type="entry name" value="Aminotran_3"/>
    <property type="match status" value="1"/>
</dbReference>
<dbReference type="AlphaFoldDB" id="A0A226XAB3"/>
<dbReference type="PANTHER" id="PTHR43094:SF1">
    <property type="entry name" value="AMINOTRANSFERASE CLASS-III"/>
    <property type="match status" value="1"/>
</dbReference>
<comment type="similarity">
    <text evidence="2 6">Belongs to the class-III pyridoxal-phosphate-dependent aminotransferase family.</text>
</comment>
<name>A0A226XAB3_CABSO</name>
<evidence type="ECO:0000256" key="5">
    <source>
        <dbReference type="ARBA" id="ARBA00022898"/>
    </source>
</evidence>
<protein>
    <submittedName>
        <fullName evidence="7">Omega-amino acid--pyruvate aminotransferase</fullName>
    </submittedName>
</protein>
<dbReference type="EMBL" id="MTHB01000031">
    <property type="protein sequence ID" value="OXC79788.1"/>
    <property type="molecule type" value="Genomic_DNA"/>
</dbReference>
<keyword evidence="4 7" id="KW-0808">Transferase</keyword>
<dbReference type="PIRSF" id="PIRSF000521">
    <property type="entry name" value="Transaminase_4ab_Lys_Orn"/>
    <property type="match status" value="1"/>
</dbReference>
<sequence>MKPLDNLDQIRKNDNESWFHPWESMADVGAANRTVISRADGIYVYDETGRRLIDGPGGMWCMQIGYGRQEMADAISKQIMQVPYMNPFSLTSEPSARLAAKLAELAPGDLNHVFLTTGGSTAVDTALRFVQFYNNVKGRNNKKHIISRASAYHGSTYLCSLVTGKDRDKNWFDIGSPFVHFLPSVNPSRRPTGMTMQAFADEKAHDLEAKILELGPENVGVFIAEPIQSSGGVIVPPDGYLRKCWEICRKYDVLYISDEVVTGFGRLGHWFASKDVFGIEPDIIICAKGLTSGYLPLGACLISDRVFSEVSGNNARGATFGHGFTYSGHPVCSVAALKSIEIIERENLLEHVRDVGPYFQARLQELRDIPIVFDVRGMGLVGCVECTVKDIAKDSLAFDSNLGARIDQHCHELGLMLRPIVNQCVFSPPLIITEAEIDLMIEAMREGILRTMRDIEQELGILIG</sequence>
<evidence type="ECO:0000256" key="6">
    <source>
        <dbReference type="RuleBase" id="RU003560"/>
    </source>
</evidence>
<dbReference type="GO" id="GO:0030170">
    <property type="term" value="F:pyridoxal phosphate binding"/>
    <property type="evidence" value="ECO:0007669"/>
    <property type="project" value="InterPro"/>
</dbReference>
<comment type="caution">
    <text evidence="7">The sequence shown here is derived from an EMBL/GenBank/DDBJ whole genome shotgun (WGS) entry which is preliminary data.</text>
</comment>
<dbReference type="PANTHER" id="PTHR43094">
    <property type="entry name" value="AMINOTRANSFERASE"/>
    <property type="match status" value="1"/>
</dbReference>
<keyword evidence="5 6" id="KW-0663">Pyridoxal phosphate</keyword>
<dbReference type="GO" id="GO:0008483">
    <property type="term" value="F:transaminase activity"/>
    <property type="evidence" value="ECO:0007669"/>
    <property type="project" value="UniProtKB-KW"/>
</dbReference>
<dbReference type="InterPro" id="IPR005814">
    <property type="entry name" value="Aminotrans_3"/>
</dbReference>
<dbReference type="InterPro" id="IPR015424">
    <property type="entry name" value="PyrdxlP-dep_Trfase"/>
</dbReference>
<proteinExistence type="inferred from homology"/>
<dbReference type="OrthoDB" id="3398487at2"/>
<reference evidence="8" key="1">
    <citation type="submission" date="2017-01" db="EMBL/GenBank/DDBJ databases">
        <title>Genome Analysis of Deinococcus marmoris KOPRI26562.</title>
        <authorList>
            <person name="Kim J.H."/>
            <person name="Oh H.-M."/>
        </authorList>
    </citation>
    <scope>NUCLEOTIDE SEQUENCE [LARGE SCALE GENOMIC DNA]</scope>
    <source>
        <strain evidence="8">PAMC 26633</strain>
    </source>
</reference>
<dbReference type="FunFam" id="3.40.640.10:FF:000014">
    <property type="entry name" value="Adenosylmethionine-8-amino-7-oxononanoate aminotransferase, probable"/>
    <property type="match status" value="1"/>
</dbReference>
<comment type="cofactor">
    <cofactor evidence="1">
        <name>pyridoxal 5'-phosphate</name>
        <dbReference type="ChEBI" id="CHEBI:597326"/>
    </cofactor>
</comment>